<name>X1TD92_9ZZZZ</name>
<dbReference type="Pfam" id="PF13649">
    <property type="entry name" value="Methyltransf_25"/>
    <property type="match status" value="1"/>
</dbReference>
<evidence type="ECO:0000256" key="1">
    <source>
        <dbReference type="SAM" id="Phobius"/>
    </source>
</evidence>
<gene>
    <name evidence="3" type="ORF">S12H4_34195</name>
</gene>
<organism evidence="3">
    <name type="scientific">marine sediment metagenome</name>
    <dbReference type="NCBI Taxonomy" id="412755"/>
    <lineage>
        <taxon>unclassified sequences</taxon>
        <taxon>metagenomes</taxon>
        <taxon>ecological metagenomes</taxon>
    </lineage>
</organism>
<keyword evidence="1" id="KW-1133">Transmembrane helix</keyword>
<dbReference type="PANTHER" id="PTHR43591:SF110">
    <property type="entry name" value="RHODANESE DOMAIN-CONTAINING PROTEIN"/>
    <property type="match status" value="1"/>
</dbReference>
<dbReference type="PANTHER" id="PTHR43591">
    <property type="entry name" value="METHYLTRANSFERASE"/>
    <property type="match status" value="1"/>
</dbReference>
<sequence>IETRGLAARLYDCLILLGTLGFYQILIKRVIQDMSINPEDSILDFGAGTGKNDLLMLKYLSDDGSITALEIGKEMRKQFLKKCGRRKNVTLENFRIETPLPYSNRFDKVFISFVIHGFEQDKREKIIKNAFNALKPGGRLLIFDWNEFDLKKSGPFIRLFMKFIECDEAQDFIQRDFKEILTSLGFKNIEEKLYTFGRIRLLSGEK</sequence>
<evidence type="ECO:0000313" key="3">
    <source>
        <dbReference type="EMBL" id="GAI89341.1"/>
    </source>
</evidence>
<reference evidence="3" key="1">
    <citation type="journal article" date="2014" name="Front. Microbiol.">
        <title>High frequency of phylogenetically diverse reductive dehalogenase-homologous genes in deep subseafloor sedimentary metagenomes.</title>
        <authorList>
            <person name="Kawai M."/>
            <person name="Futagami T."/>
            <person name="Toyoda A."/>
            <person name="Takaki Y."/>
            <person name="Nishi S."/>
            <person name="Hori S."/>
            <person name="Arai W."/>
            <person name="Tsubouchi T."/>
            <person name="Morono Y."/>
            <person name="Uchiyama I."/>
            <person name="Ito T."/>
            <person name="Fujiyama A."/>
            <person name="Inagaki F."/>
            <person name="Takami H."/>
        </authorList>
    </citation>
    <scope>NUCLEOTIDE SEQUENCE</scope>
    <source>
        <strain evidence="3">Expedition CK06-06</strain>
    </source>
</reference>
<dbReference type="Gene3D" id="3.40.50.150">
    <property type="entry name" value="Vaccinia Virus protein VP39"/>
    <property type="match status" value="1"/>
</dbReference>
<dbReference type="SUPFAM" id="SSF53335">
    <property type="entry name" value="S-adenosyl-L-methionine-dependent methyltransferases"/>
    <property type="match status" value="1"/>
</dbReference>
<protein>
    <recommendedName>
        <fullName evidence="2">Methyltransferase domain-containing protein</fullName>
    </recommendedName>
</protein>
<dbReference type="AlphaFoldDB" id="X1TD92"/>
<feature type="domain" description="Methyltransferase" evidence="2">
    <location>
        <begin position="42"/>
        <end position="138"/>
    </location>
</feature>
<dbReference type="CDD" id="cd02440">
    <property type="entry name" value="AdoMet_MTases"/>
    <property type="match status" value="1"/>
</dbReference>
<keyword evidence="1" id="KW-0812">Transmembrane</keyword>
<proteinExistence type="predicted"/>
<dbReference type="InterPro" id="IPR041698">
    <property type="entry name" value="Methyltransf_25"/>
</dbReference>
<accession>X1TD92</accession>
<feature type="transmembrane region" description="Helical" evidence="1">
    <location>
        <begin position="6"/>
        <end position="26"/>
    </location>
</feature>
<dbReference type="EMBL" id="BARW01020212">
    <property type="protein sequence ID" value="GAI89341.1"/>
    <property type="molecule type" value="Genomic_DNA"/>
</dbReference>
<evidence type="ECO:0000259" key="2">
    <source>
        <dbReference type="Pfam" id="PF13649"/>
    </source>
</evidence>
<keyword evidence="1" id="KW-0472">Membrane</keyword>
<comment type="caution">
    <text evidence="3">The sequence shown here is derived from an EMBL/GenBank/DDBJ whole genome shotgun (WGS) entry which is preliminary data.</text>
</comment>
<feature type="non-terminal residue" evidence="3">
    <location>
        <position position="1"/>
    </location>
</feature>
<dbReference type="InterPro" id="IPR029063">
    <property type="entry name" value="SAM-dependent_MTases_sf"/>
</dbReference>